<feature type="transmembrane region" description="Helical" evidence="1">
    <location>
        <begin position="272"/>
        <end position="292"/>
    </location>
</feature>
<dbReference type="STRING" id="915059.NH26_07230"/>
<dbReference type="RefSeq" id="WP_044218494.1">
    <property type="nucleotide sequence ID" value="NZ_JRYR02000001.1"/>
</dbReference>
<reference evidence="2 3" key="1">
    <citation type="journal article" date="2012" name="Int. J. Syst. Evol. Microbiol.">
        <title>Flammeovirga pacifica sp. nov., isolated from deep-sea sediment.</title>
        <authorList>
            <person name="Xu H."/>
            <person name="Fu Y."/>
            <person name="Yang N."/>
            <person name="Ding Z."/>
            <person name="Lai Q."/>
            <person name="Zeng R."/>
        </authorList>
    </citation>
    <scope>NUCLEOTIDE SEQUENCE [LARGE SCALE GENOMIC DNA]</scope>
    <source>
        <strain evidence="3">DSM 24597 / LMG 26175 / WPAGA1</strain>
    </source>
</reference>
<keyword evidence="1" id="KW-0472">Membrane</keyword>
<feature type="transmembrane region" description="Helical" evidence="1">
    <location>
        <begin position="195"/>
        <end position="221"/>
    </location>
</feature>
<feature type="transmembrane region" description="Helical" evidence="1">
    <location>
        <begin position="35"/>
        <end position="56"/>
    </location>
</feature>
<dbReference type="EMBL" id="JRYR02000001">
    <property type="protein sequence ID" value="OHX66156.1"/>
    <property type="molecule type" value="Genomic_DNA"/>
</dbReference>
<evidence type="ECO:0000313" key="2">
    <source>
        <dbReference type="EMBL" id="OHX66156.1"/>
    </source>
</evidence>
<feature type="transmembrane region" description="Helical" evidence="1">
    <location>
        <begin position="76"/>
        <end position="101"/>
    </location>
</feature>
<evidence type="ECO:0000256" key="1">
    <source>
        <dbReference type="SAM" id="Phobius"/>
    </source>
</evidence>
<feature type="transmembrane region" description="Helical" evidence="1">
    <location>
        <begin position="113"/>
        <end position="141"/>
    </location>
</feature>
<feature type="transmembrane region" description="Helical" evidence="1">
    <location>
        <begin position="153"/>
        <end position="174"/>
    </location>
</feature>
<keyword evidence="1" id="KW-0812">Transmembrane</keyword>
<name>A0A1S1YYR6_FLAPC</name>
<evidence type="ECO:0008006" key="4">
    <source>
        <dbReference type="Google" id="ProtNLM"/>
    </source>
</evidence>
<dbReference type="OrthoDB" id="1121314at2"/>
<dbReference type="Proteomes" id="UP000179797">
    <property type="component" value="Unassembled WGS sequence"/>
</dbReference>
<dbReference type="AlphaFoldDB" id="A0A1S1YYR6"/>
<evidence type="ECO:0000313" key="3">
    <source>
        <dbReference type="Proteomes" id="UP000179797"/>
    </source>
</evidence>
<accession>A0A1S1YYR6</accession>
<protein>
    <recommendedName>
        <fullName evidence="4">Flippase-like domain-containing protein</fullName>
    </recommendedName>
</protein>
<sequence>MVNKKPIALILKVIAFVFFIFALQKLITLSPWEEVSFQHPVFLVLALLLMPLNWGIEAFKWKRLVSPLIQLSFSSAIWSVFSGVGSSLVAGRSIGSILGRYWALPKDMDRKKVVAPILFGQWIQGLFTYLFGGLSFFILGIDLIEGSIKFTSLLLMLFVGVVLMILVGGLWFYFPKFQYKVKDQLKLIKSYSKQLIVDVILLSGLRYLIFTLQFVLVLYTFSDGQPWWIYFQWIAIIYLLKTITPALNMVMDLGAREISAFYIFHYFGGDTNIALMSSLIVWGINILIPSLIGLTVRWRL</sequence>
<feature type="transmembrane region" description="Helical" evidence="1">
    <location>
        <begin position="6"/>
        <end position="23"/>
    </location>
</feature>
<organism evidence="2 3">
    <name type="scientific">Flammeovirga pacifica</name>
    <dbReference type="NCBI Taxonomy" id="915059"/>
    <lineage>
        <taxon>Bacteria</taxon>
        <taxon>Pseudomonadati</taxon>
        <taxon>Bacteroidota</taxon>
        <taxon>Cytophagia</taxon>
        <taxon>Cytophagales</taxon>
        <taxon>Flammeovirgaceae</taxon>
        <taxon>Flammeovirga</taxon>
    </lineage>
</organism>
<comment type="caution">
    <text evidence="2">The sequence shown here is derived from an EMBL/GenBank/DDBJ whole genome shotgun (WGS) entry which is preliminary data.</text>
</comment>
<feature type="transmembrane region" description="Helical" evidence="1">
    <location>
        <begin position="227"/>
        <end position="251"/>
    </location>
</feature>
<proteinExistence type="predicted"/>
<keyword evidence="1" id="KW-1133">Transmembrane helix</keyword>
<keyword evidence="3" id="KW-1185">Reference proteome</keyword>
<gene>
    <name evidence="2" type="ORF">NH26_07230</name>
</gene>